<protein>
    <submittedName>
        <fullName evidence="2">Uncharacterized protein</fullName>
    </submittedName>
</protein>
<evidence type="ECO:0000313" key="2">
    <source>
        <dbReference type="EMBL" id="KAG7157761.1"/>
    </source>
</evidence>
<dbReference type="EMBL" id="JAHLQT010036987">
    <property type="protein sequence ID" value="KAG7157761.1"/>
    <property type="molecule type" value="Genomic_DNA"/>
</dbReference>
<accession>A0A8J5MNB0</accession>
<keyword evidence="3" id="KW-1185">Reference proteome</keyword>
<organism evidence="2 3">
    <name type="scientific">Homarus americanus</name>
    <name type="common">American lobster</name>
    <dbReference type="NCBI Taxonomy" id="6706"/>
    <lineage>
        <taxon>Eukaryota</taxon>
        <taxon>Metazoa</taxon>
        <taxon>Ecdysozoa</taxon>
        <taxon>Arthropoda</taxon>
        <taxon>Crustacea</taxon>
        <taxon>Multicrustacea</taxon>
        <taxon>Malacostraca</taxon>
        <taxon>Eumalacostraca</taxon>
        <taxon>Eucarida</taxon>
        <taxon>Decapoda</taxon>
        <taxon>Pleocyemata</taxon>
        <taxon>Astacidea</taxon>
        <taxon>Nephropoidea</taxon>
        <taxon>Nephropidae</taxon>
        <taxon>Homarus</taxon>
    </lineage>
</organism>
<comment type="caution">
    <text evidence="2">The sequence shown here is derived from an EMBL/GenBank/DDBJ whole genome shotgun (WGS) entry which is preliminary data.</text>
</comment>
<name>A0A8J5MNB0_HOMAM</name>
<reference evidence="2" key="1">
    <citation type="journal article" date="2021" name="Sci. Adv.">
        <title>The American lobster genome reveals insights on longevity, neural, and immune adaptations.</title>
        <authorList>
            <person name="Polinski J.M."/>
            <person name="Zimin A.V."/>
            <person name="Clark K.F."/>
            <person name="Kohn A.B."/>
            <person name="Sadowski N."/>
            <person name="Timp W."/>
            <person name="Ptitsyn A."/>
            <person name="Khanna P."/>
            <person name="Romanova D.Y."/>
            <person name="Williams P."/>
            <person name="Greenwood S.J."/>
            <person name="Moroz L.L."/>
            <person name="Walt D.R."/>
            <person name="Bodnar A.G."/>
        </authorList>
    </citation>
    <scope>NUCLEOTIDE SEQUENCE</scope>
    <source>
        <strain evidence="2">GMGI-L3</strain>
    </source>
</reference>
<proteinExistence type="predicted"/>
<dbReference type="Proteomes" id="UP000747542">
    <property type="component" value="Unassembled WGS sequence"/>
</dbReference>
<feature type="region of interest" description="Disordered" evidence="1">
    <location>
        <begin position="35"/>
        <end position="59"/>
    </location>
</feature>
<evidence type="ECO:0000256" key="1">
    <source>
        <dbReference type="SAM" id="MobiDB-lite"/>
    </source>
</evidence>
<gene>
    <name evidence="2" type="ORF">Hamer_G018837</name>
</gene>
<feature type="compositionally biased region" description="Basic and acidic residues" evidence="1">
    <location>
        <begin position="36"/>
        <end position="53"/>
    </location>
</feature>
<evidence type="ECO:0000313" key="3">
    <source>
        <dbReference type="Proteomes" id="UP000747542"/>
    </source>
</evidence>
<dbReference type="AlphaFoldDB" id="A0A8J5MNB0"/>
<sequence>MTIWHNCRSSYRSKVDGSDFLKAFKEYGISVPLAREYTKGEKHEENSKAGDQDKTEDDFVSSNLHIEADCAEE</sequence>